<evidence type="ECO:0000256" key="1">
    <source>
        <dbReference type="SAM" id="Phobius"/>
    </source>
</evidence>
<organism evidence="2 3">
    <name type="scientific">Myceligenerans xiligouense</name>
    <dbReference type="NCBI Taxonomy" id="253184"/>
    <lineage>
        <taxon>Bacteria</taxon>
        <taxon>Bacillati</taxon>
        <taxon>Actinomycetota</taxon>
        <taxon>Actinomycetes</taxon>
        <taxon>Micrococcales</taxon>
        <taxon>Promicromonosporaceae</taxon>
        <taxon>Myceligenerans</taxon>
    </lineage>
</organism>
<dbReference type="RefSeq" id="WP_123816042.1">
    <property type="nucleotide sequence ID" value="NZ_RKQZ01000001.1"/>
</dbReference>
<evidence type="ECO:0008006" key="4">
    <source>
        <dbReference type="Google" id="ProtNLM"/>
    </source>
</evidence>
<protein>
    <recommendedName>
        <fullName evidence="4">DUF3137 domain-containing protein</fullName>
    </recommendedName>
</protein>
<sequence length="242" mass="27331">MEPFVLFLAVAVVLVVGILVTRPLRDRRRVKDIAEWADMNGWERPEAASDPDLPGRWQGGPFLQGVSQPATDVLYGDVSGHRMISFTHTWRTGTSESRFSRKRYAHVIALDEEPSEPRLELTPEGWRDKLQKLFGGQDVQVGNPAFDDAWRVRASDDDFARRVLDPRFMSMLMLPDYQTTRIRVDGPSVMLWTSGRTSAENLAQLSSRLVEVARLTIPLEKGQPVFEQGGDIHLPGMGFEKI</sequence>
<name>A0A3N4YQC4_9MICO</name>
<keyword evidence="1" id="KW-1133">Transmembrane helix</keyword>
<keyword evidence="1" id="KW-0812">Transmembrane</keyword>
<dbReference type="EMBL" id="RKQZ01000001">
    <property type="protein sequence ID" value="RPF23239.1"/>
    <property type="molecule type" value="Genomic_DNA"/>
</dbReference>
<evidence type="ECO:0000313" key="2">
    <source>
        <dbReference type="EMBL" id="RPF23239.1"/>
    </source>
</evidence>
<dbReference type="AlphaFoldDB" id="A0A3N4YQC4"/>
<feature type="transmembrane region" description="Helical" evidence="1">
    <location>
        <begin position="6"/>
        <end position="24"/>
    </location>
</feature>
<keyword evidence="3" id="KW-1185">Reference proteome</keyword>
<dbReference type="Proteomes" id="UP000280501">
    <property type="component" value="Unassembled WGS sequence"/>
</dbReference>
<dbReference type="OrthoDB" id="3429251at2"/>
<keyword evidence="1" id="KW-0472">Membrane</keyword>
<evidence type="ECO:0000313" key="3">
    <source>
        <dbReference type="Proteomes" id="UP000280501"/>
    </source>
</evidence>
<comment type="caution">
    <text evidence="2">The sequence shown here is derived from an EMBL/GenBank/DDBJ whole genome shotgun (WGS) entry which is preliminary data.</text>
</comment>
<accession>A0A3N4YQC4</accession>
<proteinExistence type="predicted"/>
<gene>
    <name evidence="2" type="ORF">EDD34_3924</name>
</gene>
<reference evidence="2 3" key="1">
    <citation type="submission" date="2018-11" db="EMBL/GenBank/DDBJ databases">
        <title>Sequencing the genomes of 1000 actinobacteria strains.</title>
        <authorList>
            <person name="Klenk H.-P."/>
        </authorList>
    </citation>
    <scope>NUCLEOTIDE SEQUENCE [LARGE SCALE GENOMIC DNA]</scope>
    <source>
        <strain evidence="2 3">DSM 15700</strain>
    </source>
</reference>